<feature type="region of interest" description="Disordered" evidence="2">
    <location>
        <begin position="746"/>
        <end position="779"/>
    </location>
</feature>
<evidence type="ECO:0000259" key="3">
    <source>
        <dbReference type="PROSITE" id="PS50943"/>
    </source>
</evidence>
<feature type="region of interest" description="Disordered" evidence="2">
    <location>
        <begin position="1062"/>
        <end position="1115"/>
    </location>
</feature>
<dbReference type="PANTHER" id="PTHR19879">
    <property type="entry name" value="TRANSCRIPTION INITIATION FACTOR TFIID"/>
    <property type="match status" value="1"/>
</dbReference>
<organism evidence="4 5">
    <name type="scientific">Streptomyces roseirectus</name>
    <dbReference type="NCBI Taxonomy" id="2768066"/>
    <lineage>
        <taxon>Bacteria</taxon>
        <taxon>Bacillati</taxon>
        <taxon>Actinomycetota</taxon>
        <taxon>Actinomycetes</taxon>
        <taxon>Kitasatosporales</taxon>
        <taxon>Streptomycetaceae</taxon>
        <taxon>Streptomyces</taxon>
    </lineage>
</organism>
<evidence type="ECO:0000256" key="1">
    <source>
        <dbReference type="PROSITE-ProRule" id="PRU00221"/>
    </source>
</evidence>
<dbReference type="InterPro" id="IPR001387">
    <property type="entry name" value="Cro/C1-type_HTH"/>
</dbReference>
<protein>
    <recommendedName>
        <fullName evidence="3">HTH cro/C1-type domain-containing protein</fullName>
    </recommendedName>
</protein>
<dbReference type="SMART" id="SM00320">
    <property type="entry name" value="WD40"/>
    <property type="match status" value="3"/>
</dbReference>
<dbReference type="InterPro" id="IPR011044">
    <property type="entry name" value="Quino_amine_DH_bsu"/>
</dbReference>
<dbReference type="Pfam" id="PF00400">
    <property type="entry name" value="WD40"/>
    <property type="match status" value="1"/>
</dbReference>
<dbReference type="InterPro" id="IPR001680">
    <property type="entry name" value="WD40_rpt"/>
</dbReference>
<dbReference type="AlphaFoldDB" id="A0A7H0IST1"/>
<gene>
    <name evidence="4" type="ORF">IAG44_19050</name>
</gene>
<keyword evidence="1" id="KW-0853">WD repeat</keyword>
<feature type="repeat" description="WD" evidence="1">
    <location>
        <begin position="1150"/>
        <end position="1177"/>
    </location>
</feature>
<keyword evidence="5" id="KW-1185">Reference proteome</keyword>
<dbReference type="InterPro" id="IPR027417">
    <property type="entry name" value="P-loop_NTPase"/>
</dbReference>
<dbReference type="Gene3D" id="2.130.10.10">
    <property type="entry name" value="YVTN repeat-like/Quinoprotein amine dehydrogenase"/>
    <property type="match status" value="3"/>
</dbReference>
<dbReference type="Pfam" id="PF20703">
    <property type="entry name" value="nSTAND1"/>
    <property type="match status" value="1"/>
</dbReference>
<dbReference type="SUPFAM" id="SSF50969">
    <property type="entry name" value="YVTN repeat-like/Quinoprotein amine dehydrogenase"/>
    <property type="match status" value="2"/>
</dbReference>
<name>A0A7H0IST1_9ACTN</name>
<feature type="compositionally biased region" description="Gly residues" evidence="2">
    <location>
        <begin position="1064"/>
        <end position="1073"/>
    </location>
</feature>
<reference evidence="4 5" key="1">
    <citation type="submission" date="2020-08" db="EMBL/GenBank/DDBJ databases">
        <title>A novel species.</title>
        <authorList>
            <person name="Gao J."/>
        </authorList>
    </citation>
    <scope>NUCLEOTIDE SEQUENCE [LARGE SCALE GENOMIC DNA]</scope>
    <source>
        <strain evidence="4 5">CRXT-G-22</strain>
    </source>
</reference>
<dbReference type="PROSITE" id="PS50082">
    <property type="entry name" value="WD_REPEATS_2"/>
    <property type="match status" value="1"/>
</dbReference>
<dbReference type="SUPFAM" id="SSF52540">
    <property type="entry name" value="P-loop containing nucleoside triphosphate hydrolases"/>
    <property type="match status" value="1"/>
</dbReference>
<dbReference type="PANTHER" id="PTHR19879:SF9">
    <property type="entry name" value="TRANSCRIPTION INITIATION FACTOR TFIID SUBUNIT 5"/>
    <property type="match status" value="1"/>
</dbReference>
<dbReference type="InterPro" id="IPR015943">
    <property type="entry name" value="WD40/YVTN_repeat-like_dom_sf"/>
</dbReference>
<accession>A0A7H0IST1</accession>
<evidence type="ECO:0000313" key="4">
    <source>
        <dbReference type="EMBL" id="QNP75847.1"/>
    </source>
</evidence>
<feature type="compositionally biased region" description="Basic and acidic residues" evidence="2">
    <location>
        <begin position="1080"/>
        <end position="1097"/>
    </location>
</feature>
<feature type="region of interest" description="Disordered" evidence="2">
    <location>
        <begin position="674"/>
        <end position="701"/>
    </location>
</feature>
<dbReference type="SMART" id="SM00530">
    <property type="entry name" value="HTH_XRE"/>
    <property type="match status" value="1"/>
</dbReference>
<feature type="domain" description="HTH cro/C1-type" evidence="3">
    <location>
        <begin position="37"/>
        <end position="77"/>
    </location>
</feature>
<dbReference type="Proteomes" id="UP000516052">
    <property type="component" value="Chromosome"/>
</dbReference>
<evidence type="ECO:0000256" key="2">
    <source>
        <dbReference type="SAM" id="MobiDB-lite"/>
    </source>
</evidence>
<proteinExistence type="predicted"/>
<feature type="compositionally biased region" description="Low complexity" evidence="2">
    <location>
        <begin position="748"/>
        <end position="768"/>
    </location>
</feature>
<dbReference type="EMBL" id="CP060828">
    <property type="protein sequence ID" value="QNP75847.1"/>
    <property type="molecule type" value="Genomic_DNA"/>
</dbReference>
<dbReference type="KEGG" id="sroi:IAG44_19050"/>
<evidence type="ECO:0000313" key="5">
    <source>
        <dbReference type="Proteomes" id="UP000516052"/>
    </source>
</evidence>
<sequence length="1267" mass="136365">MGRPERPLDPEAGPVQRFAHELRLLRRGFGSPSYRTMSERTRVSVTALSRAASGERLPSAAVVRAYARACGADPDVWEQRLNAVARQADARREDGAGAPYQGLARFESADRALFFGRDRLADEALRMVREHRFVVLVGASGSGKSSLLRAGLLPRLERFAQDQGCDCELTFLTPGCRPAADYGRLLVPRREGPERLVVVDQLEEIFTLCRDRADRWRFVDQLLAARDPASRLRVVVAVGAGFHGRCAEHPGLAEELDGHTLTVGPMTRAELREAVVGPATSAGLRVERELTARLVEEATDQPCALPMLSHALRETWRRRRSGVLTLQAYEETGGVRGAIARAAEEVYGSLTPEQTGTARRVLLALITPGYDGEYTRRPLARAALREWPDPEVPVVLERLAAARLVTLDGQHAELAHDALVTHWPRLQGWIEESRERMRRHRDLAEAARDWREHGRDPGSLYRGARLAVADALFGRDRGDHDLTAGERAFLSASRVAQTMEGWTSDRTRGRVRGLVLALSLALMGTLTVSHIAWQESRVVERQRGLAAARQAAALAGRQRVTDPRVRALLSVAAWRLSQIPESRGALMDAFGSAESDVFAMEGLREEEGAGAVAAAGRAATSRSAVPARQFLVDSGRALLVASAGTWSTWDVVDRRRTGTGRFTSAESAAHVTAASPDGRTLALTDPRTGDTSLWRRAPDGSTSERPIVGRFVRFGVDGASYVMANGSRVLLRSLEDDRVLFATEEIEPAPADANDPDPSGAPADPTTANSPMDTPTSHPAPGARLVALCRAGRPLLLWDTLRHRTRPGDWRAPAASPAYCSLAFSPDGTRLAVPTPTGTRIWDTVTGRRLADLAHGRAEHLAFTPDGRFLAAVGGGPELTVWRVASPAAPVLRHPLTDGPVTALAWDRTTPTLRYLTGGAVHTLDLTTPLITPWYDIPLDDVLLSSDGALLATTEGDRFHLYDTESGRPLATLTAPATGGPPLMSFTPDGGTFAYGTGGPRSSVVVRDLRDRRTRAVLTPPAGTDVRAIALTPEGDALRLTRTTADGTLGTELWDIARRVRTGVGRGSDGPGAGPVPETMAHEEHTTYPERTAHAERAASPSPTALSPDGRHQATGNAYGEVTVWTAGRRPGTLVPAPADAPACLTCSRVTALAFSEDGATLAIGYGSGDVRVWDVDARLPLGGSLRTAGDAVRTLAFTPDGVTLRVGGVRAPLQSYTVDPDRIAARLCTRAGPSLSPEEWRTYLPDAPYRRVCGTRPADAPALPPT</sequence>
<dbReference type="PROSITE" id="PS50943">
    <property type="entry name" value="HTH_CROC1"/>
    <property type="match status" value="1"/>
</dbReference>
<dbReference type="InterPro" id="IPR049052">
    <property type="entry name" value="nSTAND1"/>
</dbReference>